<dbReference type="GO" id="GO:0008168">
    <property type="term" value="F:methyltransferase activity"/>
    <property type="evidence" value="ECO:0007669"/>
    <property type="project" value="TreeGrafter"/>
</dbReference>
<gene>
    <name evidence="1" type="ORF">OHK93_004009</name>
</gene>
<proteinExistence type="predicted"/>
<dbReference type="Proteomes" id="UP001161017">
    <property type="component" value="Unassembled WGS sequence"/>
</dbReference>
<dbReference type="EMBL" id="JAPUFD010000002">
    <property type="protein sequence ID" value="MDI1485820.1"/>
    <property type="molecule type" value="Genomic_DNA"/>
</dbReference>
<organism evidence="1 2">
    <name type="scientific">Ramalina farinacea</name>
    <dbReference type="NCBI Taxonomy" id="258253"/>
    <lineage>
        <taxon>Eukaryota</taxon>
        <taxon>Fungi</taxon>
        <taxon>Dikarya</taxon>
        <taxon>Ascomycota</taxon>
        <taxon>Pezizomycotina</taxon>
        <taxon>Lecanoromycetes</taxon>
        <taxon>OSLEUM clade</taxon>
        <taxon>Lecanoromycetidae</taxon>
        <taxon>Lecanorales</taxon>
        <taxon>Lecanorineae</taxon>
        <taxon>Ramalinaceae</taxon>
        <taxon>Ramalina</taxon>
    </lineage>
</organism>
<dbReference type="CDD" id="cd02440">
    <property type="entry name" value="AdoMet_MTases"/>
    <property type="match status" value="1"/>
</dbReference>
<dbReference type="SUPFAM" id="SSF53335">
    <property type="entry name" value="S-adenosyl-L-methionine-dependent methyltransferases"/>
    <property type="match status" value="1"/>
</dbReference>
<sequence>MAAHTLDNAIEADPNLYEGSESGMDDDAASSRYTASLTSSIEDYPMENGRRYHAFKDGTYVMPNDESELDRLDLTHNMLKISMNMRLFDATFSKAPKNILDIGTGTGMWAIEMADEYPEAEIVGTDLSPTQPSWVPGNVRFEIDDAEETWAFRDQFDFIHARYLAAAIKDWPKLVKQAFDGLAPGGTAEFQDFYLEYYSEDGSLKPEQHISKWITELLQACRAFGREPSPGPQLEAYMKDAGFENVAVHKYRLPIGPWPKDSHMKTVGSWNLVQIEAGLEAFSLRLFTQLLGWTTEDVQTLLANVRKDLRNPKIHAQFDLENTFRFRML</sequence>
<dbReference type="AlphaFoldDB" id="A0AA43TT39"/>
<dbReference type="Pfam" id="PF13489">
    <property type="entry name" value="Methyltransf_23"/>
    <property type="match status" value="1"/>
</dbReference>
<comment type="caution">
    <text evidence="1">The sequence shown here is derived from an EMBL/GenBank/DDBJ whole genome shotgun (WGS) entry which is preliminary data.</text>
</comment>
<dbReference type="PANTHER" id="PTHR43591">
    <property type="entry name" value="METHYLTRANSFERASE"/>
    <property type="match status" value="1"/>
</dbReference>
<dbReference type="Gene3D" id="3.40.50.150">
    <property type="entry name" value="Vaccinia Virus protein VP39"/>
    <property type="match status" value="1"/>
</dbReference>
<dbReference type="PANTHER" id="PTHR43591:SF10">
    <property type="entry name" value="ABC TRANSMEMBRANE TYPE-1 DOMAIN-CONTAINING PROTEIN-RELATED"/>
    <property type="match status" value="1"/>
</dbReference>
<evidence type="ECO:0008006" key="3">
    <source>
        <dbReference type="Google" id="ProtNLM"/>
    </source>
</evidence>
<dbReference type="InterPro" id="IPR029063">
    <property type="entry name" value="SAM-dependent_MTases_sf"/>
</dbReference>
<keyword evidence="2" id="KW-1185">Reference proteome</keyword>
<evidence type="ECO:0000313" key="1">
    <source>
        <dbReference type="EMBL" id="MDI1485820.1"/>
    </source>
</evidence>
<name>A0AA43TT39_9LECA</name>
<evidence type="ECO:0000313" key="2">
    <source>
        <dbReference type="Proteomes" id="UP001161017"/>
    </source>
</evidence>
<protein>
    <recommendedName>
        <fullName evidence="3">Methyltransferase</fullName>
    </recommendedName>
</protein>
<accession>A0AA43TT39</accession>
<reference evidence="1" key="1">
    <citation type="journal article" date="2023" name="Genome Biol. Evol.">
        <title>First Whole Genome Sequence and Flow Cytometry Genome Size Data for the Lichen-Forming Fungus Ramalina farinacea (Ascomycota).</title>
        <authorList>
            <person name="Llewellyn T."/>
            <person name="Mian S."/>
            <person name="Hill R."/>
            <person name="Leitch I.J."/>
            <person name="Gaya E."/>
        </authorList>
    </citation>
    <scope>NUCLEOTIDE SEQUENCE</scope>
    <source>
        <strain evidence="1">LIQ254RAFAR</strain>
    </source>
</reference>